<dbReference type="InterPro" id="IPR052922">
    <property type="entry name" value="Cytidylate_Kinase-2"/>
</dbReference>
<reference evidence="1" key="2">
    <citation type="submission" date="2021-04" db="EMBL/GenBank/DDBJ databases">
        <authorList>
            <person name="Gilroy R."/>
        </authorList>
    </citation>
    <scope>NUCLEOTIDE SEQUENCE</scope>
    <source>
        <strain evidence="1">CHK179-28034</strain>
    </source>
</reference>
<dbReference type="NCBIfam" id="NF004861">
    <property type="entry name" value="PRK06217.1"/>
    <property type="match status" value="1"/>
</dbReference>
<dbReference type="Gene3D" id="3.40.50.300">
    <property type="entry name" value="P-loop containing nucleotide triphosphate hydrolases"/>
    <property type="match status" value="1"/>
</dbReference>
<organism evidence="1 2">
    <name type="scientific">Candidatus Anaerobutyricum stercoris</name>
    <dbReference type="NCBI Taxonomy" id="2838457"/>
    <lineage>
        <taxon>Bacteria</taxon>
        <taxon>Bacillati</taxon>
        <taxon>Bacillota</taxon>
        <taxon>Clostridia</taxon>
        <taxon>Lachnospirales</taxon>
        <taxon>Lachnospiraceae</taxon>
        <taxon>Anaerobutyricum</taxon>
    </lineage>
</organism>
<evidence type="ECO:0000313" key="2">
    <source>
        <dbReference type="Proteomes" id="UP000824049"/>
    </source>
</evidence>
<accession>A0A9D2EM04</accession>
<dbReference type="Proteomes" id="UP000824049">
    <property type="component" value="Unassembled WGS sequence"/>
</dbReference>
<dbReference type="SUPFAM" id="SSF52540">
    <property type="entry name" value="P-loop containing nucleoside triphosphate hydrolases"/>
    <property type="match status" value="1"/>
</dbReference>
<dbReference type="PANTHER" id="PTHR37816:SF2">
    <property type="entry name" value="DNA TOPOLOGY MODULATION PROTEIN FLAR-RELATED PROTEIN"/>
    <property type="match status" value="1"/>
</dbReference>
<proteinExistence type="predicted"/>
<dbReference type="InterPro" id="IPR027417">
    <property type="entry name" value="P-loop_NTPase"/>
</dbReference>
<sequence length="179" mass="21091">MTNRVIHIFGASGSGTTTLGKYISDKLGYYFMDTDDYFWMPTNPPYSIKRDGSQRLIMMKNDIAKWKRVVISGSLVDWGDELIPLFTLAIRVETDTNVRIERLRKREKKRFGRRIEPGGDMYEHHREFMQWASSYDDGGLDMRSRVKHDDWQKLLQCKLIHLDGTNSLEQNFNILMEYL</sequence>
<protein>
    <submittedName>
        <fullName evidence="1">AAA family ATPase</fullName>
    </submittedName>
</protein>
<reference evidence="1" key="1">
    <citation type="journal article" date="2021" name="PeerJ">
        <title>Extensive microbial diversity within the chicken gut microbiome revealed by metagenomics and culture.</title>
        <authorList>
            <person name="Gilroy R."/>
            <person name="Ravi A."/>
            <person name="Getino M."/>
            <person name="Pursley I."/>
            <person name="Horton D.L."/>
            <person name="Alikhan N.F."/>
            <person name="Baker D."/>
            <person name="Gharbi K."/>
            <person name="Hall N."/>
            <person name="Watson M."/>
            <person name="Adriaenssens E.M."/>
            <person name="Foster-Nyarko E."/>
            <person name="Jarju S."/>
            <person name="Secka A."/>
            <person name="Antonio M."/>
            <person name="Oren A."/>
            <person name="Chaudhuri R.R."/>
            <person name="La Ragione R."/>
            <person name="Hildebrand F."/>
            <person name="Pallen M.J."/>
        </authorList>
    </citation>
    <scope>NUCLEOTIDE SEQUENCE</scope>
    <source>
        <strain evidence="1">CHK179-28034</strain>
    </source>
</reference>
<comment type="caution">
    <text evidence="1">The sequence shown here is derived from an EMBL/GenBank/DDBJ whole genome shotgun (WGS) entry which is preliminary data.</text>
</comment>
<dbReference type="PANTHER" id="PTHR37816">
    <property type="entry name" value="YALI0E33011P"/>
    <property type="match status" value="1"/>
</dbReference>
<dbReference type="AlphaFoldDB" id="A0A9D2EM04"/>
<evidence type="ECO:0000313" key="1">
    <source>
        <dbReference type="EMBL" id="HIZ39810.1"/>
    </source>
</evidence>
<dbReference type="EMBL" id="DXBR01000069">
    <property type="protein sequence ID" value="HIZ39810.1"/>
    <property type="molecule type" value="Genomic_DNA"/>
</dbReference>
<name>A0A9D2EM04_9FIRM</name>
<gene>
    <name evidence="1" type="ORF">H9968_07795</name>
</gene>
<dbReference type="Pfam" id="PF13238">
    <property type="entry name" value="AAA_18"/>
    <property type="match status" value="1"/>
</dbReference>